<keyword evidence="2" id="KW-1185">Reference proteome</keyword>
<evidence type="ECO:0000313" key="3">
    <source>
        <dbReference type="WBParaSite" id="PSAMB.scaffold2853size20891.g19377.t1"/>
    </source>
</evidence>
<evidence type="ECO:0000313" key="2">
    <source>
        <dbReference type="Proteomes" id="UP000887566"/>
    </source>
</evidence>
<protein>
    <submittedName>
        <fullName evidence="3">Uncharacterized protein</fullName>
    </submittedName>
</protein>
<dbReference type="AlphaFoldDB" id="A0A914VZY7"/>
<proteinExistence type="predicted"/>
<reference evidence="3" key="1">
    <citation type="submission" date="2022-11" db="UniProtKB">
        <authorList>
            <consortium name="WormBaseParasite"/>
        </authorList>
    </citation>
    <scope>IDENTIFICATION</scope>
</reference>
<feature type="chain" id="PRO_5037977833" evidence="1">
    <location>
        <begin position="22"/>
        <end position="175"/>
    </location>
</feature>
<sequence length="175" mass="18476">MEGRIIFFVTVVVLFLWGGHFVEDIEGCIATVPMDEITTTPCLPRCPSCGSSCAPVALCNVVAADWVPNVSPASSKGTGKNLPSGKWEATGLNNQIAALTTYCSSPTDCKTLIVNPSPNPFPFTYQDGPVVPYTFPAFGIPYTTDGTYFIVTDICCGTCAACVAAGCNPPEKPCY</sequence>
<dbReference type="WBParaSite" id="PSAMB.scaffold2853size20891.g19377.t1">
    <property type="protein sequence ID" value="PSAMB.scaffold2853size20891.g19377.t1"/>
    <property type="gene ID" value="PSAMB.scaffold2853size20891.g19377"/>
</dbReference>
<organism evidence="2 3">
    <name type="scientific">Plectus sambesii</name>
    <dbReference type="NCBI Taxonomy" id="2011161"/>
    <lineage>
        <taxon>Eukaryota</taxon>
        <taxon>Metazoa</taxon>
        <taxon>Ecdysozoa</taxon>
        <taxon>Nematoda</taxon>
        <taxon>Chromadorea</taxon>
        <taxon>Plectida</taxon>
        <taxon>Plectina</taxon>
        <taxon>Plectoidea</taxon>
        <taxon>Plectidae</taxon>
        <taxon>Plectus</taxon>
    </lineage>
</organism>
<accession>A0A914VZY7</accession>
<feature type="signal peptide" evidence="1">
    <location>
        <begin position="1"/>
        <end position="21"/>
    </location>
</feature>
<dbReference type="Proteomes" id="UP000887566">
    <property type="component" value="Unplaced"/>
</dbReference>
<name>A0A914VZY7_9BILA</name>
<evidence type="ECO:0000256" key="1">
    <source>
        <dbReference type="SAM" id="SignalP"/>
    </source>
</evidence>
<keyword evidence="1" id="KW-0732">Signal</keyword>